<proteinExistence type="predicted"/>
<sequence length="48" mass="5583">MWEGTALSRIDTPLEWEWLRAGGLFGHLLTEQTERQRATHRDPVGAHR</sequence>
<protein>
    <submittedName>
        <fullName evidence="1">Uncharacterized protein</fullName>
    </submittedName>
</protein>
<dbReference type="AlphaFoldDB" id="A0A495NNJ7"/>
<evidence type="ECO:0000313" key="2">
    <source>
        <dbReference type="Proteomes" id="UP000593818"/>
    </source>
</evidence>
<gene>
    <name evidence="1" type="ORF">INP59_16570</name>
</gene>
<accession>A0A495NNJ7</accession>
<reference evidence="1 2" key="1">
    <citation type="submission" date="2020-10" db="EMBL/GenBank/DDBJ databases">
        <title>Whole genome sequence of oil-degrading bacteria Rhodococcus pyridinivorans strain 5Ap.</title>
        <authorList>
            <person name="Akhremchuk A.E."/>
            <person name="Valentovich L.N."/>
            <person name="Charniauskaya M.I."/>
            <person name="Bukliarevich H.A."/>
            <person name="Titok M.A."/>
        </authorList>
    </citation>
    <scope>NUCLEOTIDE SEQUENCE [LARGE SCALE GENOMIC DNA]</scope>
    <source>
        <strain evidence="1 2">5Ap</strain>
    </source>
</reference>
<dbReference type="RefSeq" id="WP_174556231.1">
    <property type="nucleotide sequence ID" value="NZ_CP050178.1"/>
</dbReference>
<evidence type="ECO:0000313" key="1">
    <source>
        <dbReference type="EMBL" id="QOW01431.1"/>
    </source>
</evidence>
<organism evidence="1 2">
    <name type="scientific">Rhodococcus pyridinivorans</name>
    <dbReference type="NCBI Taxonomy" id="103816"/>
    <lineage>
        <taxon>Bacteria</taxon>
        <taxon>Bacillati</taxon>
        <taxon>Actinomycetota</taxon>
        <taxon>Actinomycetes</taxon>
        <taxon>Mycobacteriales</taxon>
        <taxon>Nocardiaceae</taxon>
        <taxon>Rhodococcus</taxon>
    </lineage>
</organism>
<keyword evidence="2" id="KW-1185">Reference proteome</keyword>
<dbReference type="EMBL" id="CP063450">
    <property type="protein sequence ID" value="QOW01431.1"/>
    <property type="molecule type" value="Genomic_DNA"/>
</dbReference>
<name>A0A495NNJ7_9NOCA</name>
<dbReference type="Proteomes" id="UP000593818">
    <property type="component" value="Chromosome"/>
</dbReference>